<comment type="caution">
    <text evidence="1">The sequence shown here is derived from an EMBL/GenBank/DDBJ whole genome shotgun (WGS) entry which is preliminary data.</text>
</comment>
<keyword evidence="2" id="KW-1185">Reference proteome</keyword>
<dbReference type="GeneID" id="70191959"/>
<evidence type="ECO:0000313" key="1">
    <source>
        <dbReference type="EMBL" id="KAH7040573.1"/>
    </source>
</evidence>
<dbReference type="EMBL" id="JAGTJQ010000001">
    <property type="protein sequence ID" value="KAH7040573.1"/>
    <property type="molecule type" value="Genomic_DNA"/>
</dbReference>
<dbReference type="RefSeq" id="XP_046018628.1">
    <property type="nucleotide sequence ID" value="XM_046162413.1"/>
</dbReference>
<gene>
    <name evidence="1" type="ORF">B0I36DRAFT_426986</name>
</gene>
<protein>
    <submittedName>
        <fullName evidence="1">Uncharacterized protein</fullName>
    </submittedName>
</protein>
<name>A0A9P9BVR7_9PEZI</name>
<dbReference type="Proteomes" id="UP000756346">
    <property type="component" value="Unassembled WGS sequence"/>
</dbReference>
<sequence length="396" mass="42895">MAAQPPLCTSTAHTCWLTPCRTHLSTYAHTVTIPAGLSNVEQPPRRSWCSSCDPLCPGLTEWKHKEWSFANLSSPLHAYSRAKTSATRLGKLRMLTGLPLQRLGGLWLCRTAEARTVQNKITASLSASGAKTPDRPVKALAEGTMKRHFSDGGGLRGLLPSPYALVPAATAVRRCPTQSLLSVLLAEVQASDPVPSLNRVAKAITNAQDRKREKPCKARAFAINQGLSRGSGWSKRKVHAALAEASHYVHGGNGLRATANTGMPPLSVHERSFAEGIVLEAHETRDPKQWSSWACVGSVRQGSLISEVGSSGTRFRMEEQLCSGNTGHSMPKAASVLCLLDLRWLGEGPWINSRVLMRTANAQTALRWWVSCLVVARIVAVLQEQSECLPFGAQKT</sequence>
<accession>A0A9P9BVR7</accession>
<evidence type="ECO:0000313" key="2">
    <source>
        <dbReference type="Proteomes" id="UP000756346"/>
    </source>
</evidence>
<proteinExistence type="predicted"/>
<reference evidence="1" key="1">
    <citation type="journal article" date="2021" name="Nat. Commun.">
        <title>Genetic determinants of endophytism in the Arabidopsis root mycobiome.</title>
        <authorList>
            <person name="Mesny F."/>
            <person name="Miyauchi S."/>
            <person name="Thiergart T."/>
            <person name="Pickel B."/>
            <person name="Atanasova L."/>
            <person name="Karlsson M."/>
            <person name="Huettel B."/>
            <person name="Barry K.W."/>
            <person name="Haridas S."/>
            <person name="Chen C."/>
            <person name="Bauer D."/>
            <person name="Andreopoulos W."/>
            <person name="Pangilinan J."/>
            <person name="LaButti K."/>
            <person name="Riley R."/>
            <person name="Lipzen A."/>
            <person name="Clum A."/>
            <person name="Drula E."/>
            <person name="Henrissat B."/>
            <person name="Kohler A."/>
            <person name="Grigoriev I.V."/>
            <person name="Martin F.M."/>
            <person name="Hacquard S."/>
        </authorList>
    </citation>
    <scope>NUCLEOTIDE SEQUENCE</scope>
    <source>
        <strain evidence="1">MPI-CAGE-CH-0230</strain>
    </source>
</reference>
<organism evidence="1 2">
    <name type="scientific">Microdochium trichocladiopsis</name>
    <dbReference type="NCBI Taxonomy" id="1682393"/>
    <lineage>
        <taxon>Eukaryota</taxon>
        <taxon>Fungi</taxon>
        <taxon>Dikarya</taxon>
        <taxon>Ascomycota</taxon>
        <taxon>Pezizomycotina</taxon>
        <taxon>Sordariomycetes</taxon>
        <taxon>Xylariomycetidae</taxon>
        <taxon>Xylariales</taxon>
        <taxon>Microdochiaceae</taxon>
        <taxon>Microdochium</taxon>
    </lineage>
</organism>
<dbReference type="AlphaFoldDB" id="A0A9P9BVR7"/>